<dbReference type="GO" id="GO:0003700">
    <property type="term" value="F:DNA-binding transcription factor activity"/>
    <property type="evidence" value="ECO:0007669"/>
    <property type="project" value="InterPro"/>
</dbReference>
<proteinExistence type="predicted"/>
<dbReference type="PANTHER" id="PTHR46577">
    <property type="entry name" value="HTH-TYPE TRANSCRIPTIONAL REGULATORY PROTEIN GABR"/>
    <property type="match status" value="1"/>
</dbReference>
<name>H1S227_9BURK</name>
<feature type="domain" description="HTH gntR-type" evidence="5">
    <location>
        <begin position="23"/>
        <end position="91"/>
    </location>
</feature>
<dbReference type="InterPro" id="IPR051446">
    <property type="entry name" value="HTH_trans_reg/aminotransferase"/>
</dbReference>
<keyword evidence="2" id="KW-0805">Transcription regulation</keyword>
<evidence type="ECO:0000259" key="5">
    <source>
        <dbReference type="PROSITE" id="PS50949"/>
    </source>
</evidence>
<dbReference type="PROSITE" id="PS50949">
    <property type="entry name" value="HTH_GNTR"/>
    <property type="match status" value="1"/>
</dbReference>
<dbReference type="AlphaFoldDB" id="H1S227"/>
<keyword evidence="1" id="KW-0663">Pyridoxal phosphate</keyword>
<dbReference type="InterPro" id="IPR000524">
    <property type="entry name" value="Tscrpt_reg_HTH_GntR"/>
</dbReference>
<keyword evidence="3" id="KW-0238">DNA-binding</keyword>
<dbReference type="InterPro" id="IPR036390">
    <property type="entry name" value="WH_DNA-bd_sf"/>
</dbReference>
<dbReference type="SMART" id="SM00345">
    <property type="entry name" value="HTH_GNTR"/>
    <property type="match status" value="1"/>
</dbReference>
<dbReference type="PRINTS" id="PR00035">
    <property type="entry name" value="HTHGNTR"/>
</dbReference>
<sequence length="190" mass="20775">MASVGKANTFWNRLLQLSSDSGVSLQAQLRQQLVSAILARQLPEGSALPSSRELAATLGIARNTVILAFQQLVEERFLETKPRRGYFVVEQLPSAAKPGSAQARAIGAAAPEDAGEGIPDWGARLPDMTGRRAIVKPTEWQNYPYPFIYGQFDPALFPTADWHRRLARMLAHGAGRAGDPRLGFGPDRPR</sequence>
<evidence type="ECO:0000313" key="7">
    <source>
        <dbReference type="Proteomes" id="UP000005808"/>
    </source>
</evidence>
<dbReference type="PATRIC" id="fig|1127483.3.peg.1737"/>
<keyword evidence="4" id="KW-0804">Transcription</keyword>
<dbReference type="Gene3D" id="1.10.10.10">
    <property type="entry name" value="Winged helix-like DNA-binding domain superfamily/Winged helix DNA-binding domain"/>
    <property type="match status" value="1"/>
</dbReference>
<protein>
    <submittedName>
        <fullName evidence="6">GABA permease GabP</fullName>
    </submittedName>
</protein>
<dbReference type="InterPro" id="IPR036388">
    <property type="entry name" value="WH-like_DNA-bd_sf"/>
</dbReference>
<dbReference type="Pfam" id="PF00392">
    <property type="entry name" value="GntR"/>
    <property type="match status" value="1"/>
</dbReference>
<gene>
    <name evidence="6" type="ORF">OR16_08677</name>
</gene>
<dbReference type="GO" id="GO:0003677">
    <property type="term" value="F:DNA binding"/>
    <property type="evidence" value="ECO:0007669"/>
    <property type="project" value="UniProtKB-KW"/>
</dbReference>
<dbReference type="SUPFAM" id="SSF46785">
    <property type="entry name" value="Winged helix' DNA-binding domain"/>
    <property type="match status" value="1"/>
</dbReference>
<reference evidence="6 7" key="1">
    <citation type="journal article" date="2012" name="J. Bacteriol.">
        <title>De Novo Genome Project of Cupriavidus basilensis OR16.</title>
        <authorList>
            <person name="Cserhati M."/>
            <person name="Kriszt B."/>
            <person name="Szoboszlay S."/>
            <person name="Toth A."/>
            <person name="Szabo I."/>
            <person name="Tancsics A."/>
            <person name="Nagy I."/>
            <person name="Horvath B."/>
            <person name="Nagy I."/>
            <person name="Kukolya J."/>
        </authorList>
    </citation>
    <scope>NUCLEOTIDE SEQUENCE [LARGE SCALE GENOMIC DNA]</scope>
    <source>
        <strain evidence="6 7">OR16</strain>
    </source>
</reference>
<evidence type="ECO:0000256" key="1">
    <source>
        <dbReference type="ARBA" id="ARBA00022898"/>
    </source>
</evidence>
<dbReference type="EMBL" id="AHJE01000019">
    <property type="protein sequence ID" value="EHP43393.1"/>
    <property type="molecule type" value="Genomic_DNA"/>
</dbReference>
<dbReference type="PANTHER" id="PTHR46577:SF1">
    <property type="entry name" value="HTH-TYPE TRANSCRIPTIONAL REGULATORY PROTEIN GABR"/>
    <property type="match status" value="1"/>
</dbReference>
<evidence type="ECO:0000256" key="3">
    <source>
        <dbReference type="ARBA" id="ARBA00023125"/>
    </source>
</evidence>
<evidence type="ECO:0000256" key="4">
    <source>
        <dbReference type="ARBA" id="ARBA00023163"/>
    </source>
</evidence>
<dbReference type="CDD" id="cd07377">
    <property type="entry name" value="WHTH_GntR"/>
    <property type="match status" value="1"/>
</dbReference>
<evidence type="ECO:0000313" key="6">
    <source>
        <dbReference type="EMBL" id="EHP43393.1"/>
    </source>
</evidence>
<comment type="caution">
    <text evidence="6">The sequence shown here is derived from an EMBL/GenBank/DDBJ whole genome shotgun (WGS) entry which is preliminary data.</text>
</comment>
<accession>H1S227</accession>
<organism evidence="6 7">
    <name type="scientific">Cupriavidus basilensis OR16</name>
    <dbReference type="NCBI Taxonomy" id="1127483"/>
    <lineage>
        <taxon>Bacteria</taxon>
        <taxon>Pseudomonadati</taxon>
        <taxon>Pseudomonadota</taxon>
        <taxon>Betaproteobacteria</taxon>
        <taxon>Burkholderiales</taxon>
        <taxon>Burkholderiaceae</taxon>
        <taxon>Cupriavidus</taxon>
    </lineage>
</organism>
<dbReference type="Proteomes" id="UP000005808">
    <property type="component" value="Unassembled WGS sequence"/>
</dbReference>
<evidence type="ECO:0000256" key="2">
    <source>
        <dbReference type="ARBA" id="ARBA00023015"/>
    </source>
</evidence>